<feature type="region of interest" description="Disordered" evidence="1">
    <location>
        <begin position="1"/>
        <end position="29"/>
    </location>
</feature>
<proteinExistence type="predicted"/>
<dbReference type="STRING" id="348802.A0A0D2ELR6"/>
<dbReference type="OrthoDB" id="3162439at2759"/>
<organism evidence="3 4">
    <name type="scientific">Exophiala xenobiotica</name>
    <dbReference type="NCBI Taxonomy" id="348802"/>
    <lineage>
        <taxon>Eukaryota</taxon>
        <taxon>Fungi</taxon>
        <taxon>Dikarya</taxon>
        <taxon>Ascomycota</taxon>
        <taxon>Pezizomycotina</taxon>
        <taxon>Eurotiomycetes</taxon>
        <taxon>Chaetothyriomycetidae</taxon>
        <taxon>Chaetothyriales</taxon>
        <taxon>Herpotrichiellaceae</taxon>
        <taxon>Exophiala</taxon>
    </lineage>
</organism>
<accession>A0A0D2ELR6</accession>
<feature type="compositionally biased region" description="Basic and acidic residues" evidence="1">
    <location>
        <begin position="303"/>
        <end position="324"/>
    </location>
</feature>
<name>A0A0D2ELR6_9EURO</name>
<dbReference type="SUPFAM" id="SSF53474">
    <property type="entry name" value="alpha/beta-Hydrolases"/>
    <property type="match status" value="1"/>
</dbReference>
<dbReference type="PANTHER" id="PTHR33840:SF2">
    <property type="entry name" value="TLE1 PHOSPHOLIPASE DOMAIN-CONTAINING PROTEIN"/>
    <property type="match status" value="1"/>
</dbReference>
<keyword evidence="4" id="KW-1185">Reference proteome</keyword>
<dbReference type="EMBL" id="KN847319">
    <property type="protein sequence ID" value="KIW56388.1"/>
    <property type="molecule type" value="Genomic_DNA"/>
</dbReference>
<reference evidence="3 4" key="1">
    <citation type="submission" date="2015-01" db="EMBL/GenBank/DDBJ databases">
        <title>The Genome Sequence of Exophiala xenobiotica CBS118157.</title>
        <authorList>
            <consortium name="The Broad Institute Genomics Platform"/>
            <person name="Cuomo C."/>
            <person name="de Hoog S."/>
            <person name="Gorbushina A."/>
            <person name="Stielow B."/>
            <person name="Teixiera M."/>
            <person name="Abouelleil A."/>
            <person name="Chapman S.B."/>
            <person name="Priest M."/>
            <person name="Young S.K."/>
            <person name="Wortman J."/>
            <person name="Nusbaum C."/>
            <person name="Birren B."/>
        </authorList>
    </citation>
    <scope>NUCLEOTIDE SEQUENCE [LARGE SCALE GENOMIC DNA]</scope>
    <source>
        <strain evidence="3 4">CBS 118157</strain>
    </source>
</reference>
<feature type="region of interest" description="Disordered" evidence="1">
    <location>
        <begin position="255"/>
        <end position="330"/>
    </location>
</feature>
<evidence type="ECO:0000259" key="2">
    <source>
        <dbReference type="Pfam" id="PF09994"/>
    </source>
</evidence>
<feature type="domain" description="T6SS Phospholipase effector Tle1-like catalytic" evidence="2">
    <location>
        <begin position="54"/>
        <end position="370"/>
    </location>
</feature>
<evidence type="ECO:0000256" key="1">
    <source>
        <dbReference type="SAM" id="MobiDB-lite"/>
    </source>
</evidence>
<dbReference type="RefSeq" id="XP_013316972.1">
    <property type="nucleotide sequence ID" value="XM_013461518.1"/>
</dbReference>
<protein>
    <recommendedName>
        <fullName evidence="2">T6SS Phospholipase effector Tle1-like catalytic domain-containing protein</fullName>
    </recommendedName>
</protein>
<dbReference type="AlphaFoldDB" id="A0A0D2ELR6"/>
<dbReference type="HOGENOM" id="CLU_005049_5_0_1"/>
<evidence type="ECO:0000313" key="4">
    <source>
        <dbReference type="Proteomes" id="UP000054342"/>
    </source>
</evidence>
<dbReference type="InterPro" id="IPR029058">
    <property type="entry name" value="AB_hydrolase_fold"/>
</dbReference>
<feature type="compositionally biased region" description="Polar residues" evidence="1">
    <location>
        <begin position="268"/>
        <end position="282"/>
    </location>
</feature>
<dbReference type="InterPro" id="IPR018712">
    <property type="entry name" value="Tle1-like_cat"/>
</dbReference>
<feature type="compositionally biased region" description="Low complexity" evidence="1">
    <location>
        <begin position="13"/>
        <end position="22"/>
    </location>
</feature>
<dbReference type="GeneID" id="25326961"/>
<dbReference type="Proteomes" id="UP000054342">
    <property type="component" value="Unassembled WGS sequence"/>
</dbReference>
<gene>
    <name evidence="3" type="ORF">PV05_05053</name>
</gene>
<dbReference type="Pfam" id="PF09994">
    <property type="entry name" value="T6SS_Tle1-like_cat"/>
    <property type="match status" value="1"/>
</dbReference>
<dbReference type="PANTHER" id="PTHR33840">
    <property type="match status" value="1"/>
</dbReference>
<evidence type="ECO:0000313" key="3">
    <source>
        <dbReference type="EMBL" id="KIW56388.1"/>
    </source>
</evidence>
<sequence>MTNEQWWQQHAYPVQSSKTEPSSSPPPERKLNYFSIPENIRAAKNAEKYHPHGRTIVVCLDGTGDKFDNDNSNIVHFVSCLKKDDKTQVTYYQAGIGTYSAHGLSTGFEAALDMAFGSLLSLHVKEAYDFLMHTYREGDKICILGFSRGAYTARCLAGMVHKVGLLPPRNNAQIHFAYDMYRDDSPEGWKQSAQFKETFCMDVSVYFLGLFDSVASVGVIPRELPLFTSSGNQCRFFRHALALDERRAKFKACRYQTKDAGPQDRKSSTPTTPADASQQCQANGFVPGHRPPNVRLRTWPHTSTDDTSWRTEVDSPEHAHEAHTRPRKHPRTDVLEVWFAGCHRSVGGGAFLNETRHKLSNIPLRWMIRQCFECDTGIIFGTKALAEQGLDLHMLWPRYTKLEVPILGPPPSLIERYESGLPPKTRRSSRLIPVTRMSKKKGAFFELQISEEDADHSNAEWLPEQIEDCFDALGPVNDPLARWTPWWILEVWPVEYEVLNESGNIWETRFGMNKARPRPVMGSEPNLHWTVKHRMTKLNYKYKAIMEKDAMWQVVA</sequence>